<keyword evidence="3" id="KW-1185">Reference proteome</keyword>
<proteinExistence type="predicted"/>
<reference evidence="2 3" key="1">
    <citation type="submission" date="2020-08" db="EMBL/GenBank/DDBJ databases">
        <title>Arenibacter gaetbuli sp. nov., isolated from a sand dune.</title>
        <authorList>
            <person name="Park S."/>
            <person name="Yoon J.-H."/>
        </authorList>
    </citation>
    <scope>NUCLEOTIDE SEQUENCE [LARGE SCALE GENOMIC DNA]</scope>
    <source>
        <strain evidence="2 3">BSSL-BM3</strain>
    </source>
</reference>
<evidence type="ECO:0000313" key="2">
    <source>
        <dbReference type="EMBL" id="MBC8766747.1"/>
    </source>
</evidence>
<dbReference type="SUPFAM" id="SSF52218">
    <property type="entry name" value="Flavoproteins"/>
    <property type="match status" value="1"/>
</dbReference>
<feature type="transmembrane region" description="Helical" evidence="1">
    <location>
        <begin position="7"/>
        <end position="25"/>
    </location>
</feature>
<dbReference type="EMBL" id="JACLHY010000001">
    <property type="protein sequence ID" value="MBC8766747.1"/>
    <property type="molecule type" value="Genomic_DNA"/>
</dbReference>
<accession>A0ABR7QHX1</accession>
<dbReference type="RefSeq" id="WP_187581418.1">
    <property type="nucleotide sequence ID" value="NZ_JACLHY010000001.1"/>
</dbReference>
<evidence type="ECO:0000313" key="3">
    <source>
        <dbReference type="Proteomes" id="UP000618952"/>
    </source>
</evidence>
<protein>
    <recommendedName>
        <fullName evidence="4">Flavodoxin-like domain-containing protein</fullName>
    </recommendedName>
</protein>
<keyword evidence="1" id="KW-0812">Transmembrane</keyword>
<name>A0ABR7QHX1_9FLAO</name>
<keyword evidence="1" id="KW-1133">Transmembrane helix</keyword>
<organism evidence="2 3">
    <name type="scientific">Arenibacter arenosicollis</name>
    <dbReference type="NCBI Taxonomy" id="2762274"/>
    <lineage>
        <taxon>Bacteria</taxon>
        <taxon>Pseudomonadati</taxon>
        <taxon>Bacteroidota</taxon>
        <taxon>Flavobacteriia</taxon>
        <taxon>Flavobacteriales</taxon>
        <taxon>Flavobacteriaceae</taxon>
        <taxon>Arenibacter</taxon>
    </lineage>
</organism>
<comment type="caution">
    <text evidence="2">The sequence shown here is derived from an EMBL/GenBank/DDBJ whole genome shotgun (WGS) entry which is preliminary data.</text>
</comment>
<evidence type="ECO:0008006" key="4">
    <source>
        <dbReference type="Google" id="ProtNLM"/>
    </source>
</evidence>
<keyword evidence="1" id="KW-0472">Membrane</keyword>
<sequence length="173" mass="19701">MNKVKKFSLIFLSIVVVFLLFMLWYQNEYAMDIAEEYEVNSPMENSKLLIATQGSTFKNTITTAIVEYYKSESIYIKIIDVSALADVNPTNYNALLIIHTWEMWKPPASIKSFMDRTVDDRGKMVVLTTSGEGTYKMEGIDAITGESILDETPLYVGKIINELNPLIKLYTSQ</sequence>
<dbReference type="InterPro" id="IPR029039">
    <property type="entry name" value="Flavoprotein-like_sf"/>
</dbReference>
<evidence type="ECO:0000256" key="1">
    <source>
        <dbReference type="SAM" id="Phobius"/>
    </source>
</evidence>
<dbReference type="Proteomes" id="UP000618952">
    <property type="component" value="Unassembled WGS sequence"/>
</dbReference>
<gene>
    <name evidence="2" type="ORF">H4O18_01960</name>
</gene>